<protein>
    <submittedName>
        <fullName evidence="2">Tetratricopeptide repeat-containing protein</fullName>
    </submittedName>
</protein>
<dbReference type="PROSITE" id="PS51257">
    <property type="entry name" value="PROKAR_LIPOPROTEIN"/>
    <property type="match status" value="1"/>
</dbReference>
<keyword evidence="1" id="KW-0802">TPR repeat</keyword>
<feature type="repeat" description="TPR" evidence="1">
    <location>
        <begin position="121"/>
        <end position="154"/>
    </location>
</feature>
<dbReference type="EMBL" id="FQZE01000008">
    <property type="protein sequence ID" value="SHI94649.1"/>
    <property type="molecule type" value="Genomic_DNA"/>
</dbReference>
<dbReference type="SUPFAM" id="SSF81901">
    <property type="entry name" value="HCP-like"/>
    <property type="match status" value="1"/>
</dbReference>
<dbReference type="Gene3D" id="1.25.40.10">
    <property type="entry name" value="Tetratricopeptide repeat domain"/>
    <property type="match status" value="4"/>
</dbReference>
<dbReference type="InterPro" id="IPR011990">
    <property type="entry name" value="TPR-like_helical_dom_sf"/>
</dbReference>
<gene>
    <name evidence="2" type="ORF">SAMN05444280_10890</name>
</gene>
<accession>A0A1M6FAL7</accession>
<keyword evidence="3" id="KW-1185">Reference proteome</keyword>
<dbReference type="PROSITE" id="PS50005">
    <property type="entry name" value="TPR"/>
    <property type="match status" value="5"/>
</dbReference>
<dbReference type="Proteomes" id="UP000184050">
    <property type="component" value="Unassembled WGS sequence"/>
</dbReference>
<reference evidence="2 3" key="1">
    <citation type="submission" date="2016-11" db="EMBL/GenBank/DDBJ databases">
        <authorList>
            <person name="Jaros S."/>
            <person name="Januszkiewicz K."/>
            <person name="Wedrychowicz H."/>
        </authorList>
    </citation>
    <scope>NUCLEOTIDE SEQUENCE [LARGE SCALE GENOMIC DNA]</scope>
    <source>
        <strain evidence="2 3">DSM 27063</strain>
    </source>
</reference>
<dbReference type="OrthoDB" id="9814220at2"/>
<dbReference type="PANTHER" id="PTHR12558:SF13">
    <property type="entry name" value="CELL DIVISION CYCLE PROTEIN 27 HOMOLOG"/>
    <property type="match status" value="1"/>
</dbReference>
<name>A0A1M6FAL7_9BACT</name>
<dbReference type="SMART" id="SM00028">
    <property type="entry name" value="TPR"/>
    <property type="match status" value="10"/>
</dbReference>
<dbReference type="AlphaFoldDB" id="A0A1M6FAL7"/>
<evidence type="ECO:0000313" key="2">
    <source>
        <dbReference type="EMBL" id="SHI94649.1"/>
    </source>
</evidence>
<sequence>MKNITIKWLTFLLLIGIIFSCSGVKKVAEQEENQSNSAAQDTVDLAEEDQKKFEYLFVEALKEKALGNPQKAIQLFSGCLDLDPNSSAAMYELASIHAANNDFTSASLLLEKAISLNPENKWYKILLAQIYQQTRRYGKAAEVYNDLLEAEPENLDFLYRKALLLSNEGEFEQAIETYDKLEEQAGINEQISVAKQQLYEETGQIEKAFNEIEKLIEHNPDEPKYYGLMADLFQSQGDSVSAMKYYQKIKEIDPENGFVHFSLANYYLQNGKPEKSFEETKKGFRSEEVDIQTKLQLYMMLTSNPEESNLTPEQEDQLTEILAETHPDEHLVYTIRAEKMLKNNRIEEAREELLKSLEIEKNDYMLWERLLFIDNDLQDWQALYEHSREATDLFPNQPQTYFLNAVACVQLEKFEEAVSVSEEGLMYVVENKQMEGQFLMLKGEALYKMGNVQEAFEIFDESVDLDPDNHIALNNFAYYLSLDGKNLDKAERMSGKVIERFPENPTYLDTHAWVLFKKGDYSLAKFYMKSALDNGGEENPTLLEHYGDILIKMEETDEALKYWEKAIEFGGESELLQRKIDEKQYLEE</sequence>
<evidence type="ECO:0000256" key="1">
    <source>
        <dbReference type="PROSITE-ProRule" id="PRU00339"/>
    </source>
</evidence>
<feature type="repeat" description="TPR" evidence="1">
    <location>
        <begin position="223"/>
        <end position="256"/>
    </location>
</feature>
<feature type="repeat" description="TPR" evidence="1">
    <location>
        <begin position="87"/>
        <end position="120"/>
    </location>
</feature>
<feature type="repeat" description="TPR" evidence="1">
    <location>
        <begin position="436"/>
        <end position="469"/>
    </location>
</feature>
<dbReference type="SUPFAM" id="SSF48452">
    <property type="entry name" value="TPR-like"/>
    <property type="match status" value="1"/>
</dbReference>
<organism evidence="2 3">
    <name type="scientific">Tangfeifania diversioriginum</name>
    <dbReference type="NCBI Taxonomy" id="1168035"/>
    <lineage>
        <taxon>Bacteria</taxon>
        <taxon>Pseudomonadati</taxon>
        <taxon>Bacteroidota</taxon>
        <taxon>Bacteroidia</taxon>
        <taxon>Marinilabiliales</taxon>
        <taxon>Prolixibacteraceae</taxon>
        <taxon>Tangfeifania</taxon>
    </lineage>
</organism>
<dbReference type="InterPro" id="IPR019734">
    <property type="entry name" value="TPR_rpt"/>
</dbReference>
<dbReference type="Pfam" id="PF13181">
    <property type="entry name" value="TPR_8"/>
    <property type="match status" value="2"/>
</dbReference>
<dbReference type="STRING" id="1168035.SAMN05444280_10890"/>
<proteinExistence type="predicted"/>
<feature type="repeat" description="TPR" evidence="1">
    <location>
        <begin position="540"/>
        <end position="573"/>
    </location>
</feature>
<dbReference type="RefSeq" id="WP_073167796.1">
    <property type="nucleotide sequence ID" value="NZ_FQZE01000008.1"/>
</dbReference>
<dbReference type="PANTHER" id="PTHR12558">
    <property type="entry name" value="CELL DIVISION CYCLE 16,23,27"/>
    <property type="match status" value="1"/>
</dbReference>
<evidence type="ECO:0000313" key="3">
    <source>
        <dbReference type="Proteomes" id="UP000184050"/>
    </source>
</evidence>
<dbReference type="Pfam" id="PF14559">
    <property type="entry name" value="TPR_19"/>
    <property type="match status" value="2"/>
</dbReference>